<gene>
    <name evidence="1" type="ORF">GCT13_28895</name>
</gene>
<sequence length="87" mass="9735">MTIGNAVVDVGASNVEDFLMLMQRYDGSHQDFDRFVVPTVYGSKQQVDTISTLQSLQAIGVPSSKIRVVFNMVDPKQDLVRSFARRL</sequence>
<dbReference type="RefSeq" id="WP_152763891.1">
    <property type="nucleotide sequence ID" value="NZ_WHNP01000033.1"/>
</dbReference>
<keyword evidence="2" id="KW-1185">Reference proteome</keyword>
<accession>A0A7X1NFV5</accession>
<dbReference type="EMBL" id="WHNP01000033">
    <property type="protein sequence ID" value="MPW20781.1"/>
    <property type="molecule type" value="Genomic_DNA"/>
</dbReference>
<reference evidence="1 2" key="1">
    <citation type="submission" date="2019-10" db="EMBL/GenBank/DDBJ databases">
        <title>Paraburkholderia sp. isolated from nodules of Mimosa pudica from Brazilian Atlantic Forest soils.</title>
        <authorList>
            <person name="Paulitsch F."/>
            <person name="Hungria M."/>
            <person name="Dall'Agnol R."/>
        </authorList>
    </citation>
    <scope>NUCLEOTIDE SEQUENCE [LARGE SCALE GENOMIC DNA]</scope>
    <source>
        <strain evidence="1 2">CNPSo 3157</strain>
    </source>
</reference>
<name>A0A7X1NFV5_9BURK</name>
<comment type="caution">
    <text evidence="1">The sequence shown here is derived from an EMBL/GenBank/DDBJ whole genome shotgun (WGS) entry which is preliminary data.</text>
</comment>
<dbReference type="Proteomes" id="UP000484381">
    <property type="component" value="Unassembled WGS sequence"/>
</dbReference>
<evidence type="ECO:0000313" key="1">
    <source>
        <dbReference type="EMBL" id="MPW20781.1"/>
    </source>
</evidence>
<dbReference type="AlphaFoldDB" id="A0A7X1NFV5"/>
<protein>
    <submittedName>
        <fullName evidence="1">Uncharacterized protein</fullName>
    </submittedName>
</protein>
<evidence type="ECO:0000313" key="2">
    <source>
        <dbReference type="Proteomes" id="UP000484381"/>
    </source>
</evidence>
<proteinExistence type="predicted"/>
<organism evidence="1 2">
    <name type="scientific">Paraburkholderia franconis</name>
    <dbReference type="NCBI Taxonomy" id="2654983"/>
    <lineage>
        <taxon>Bacteria</taxon>
        <taxon>Pseudomonadati</taxon>
        <taxon>Pseudomonadota</taxon>
        <taxon>Betaproteobacteria</taxon>
        <taxon>Burkholderiales</taxon>
        <taxon>Burkholderiaceae</taxon>
        <taxon>Paraburkholderia</taxon>
    </lineage>
</organism>